<name>A0A0V1FQ95_TRIPS</name>
<dbReference type="EMBL" id="JYDT01000045">
    <property type="protein sequence ID" value="KRY88158.1"/>
    <property type="molecule type" value="Genomic_DNA"/>
</dbReference>
<protein>
    <submittedName>
        <fullName evidence="1">Uncharacterized protein</fullName>
    </submittedName>
</protein>
<dbReference type="AlphaFoldDB" id="A0A0V1FQ95"/>
<gene>
    <name evidence="1" type="ORF">T4D_5304</name>
</gene>
<comment type="caution">
    <text evidence="1">The sequence shown here is derived from an EMBL/GenBank/DDBJ whole genome shotgun (WGS) entry which is preliminary data.</text>
</comment>
<evidence type="ECO:0000313" key="2">
    <source>
        <dbReference type="Proteomes" id="UP000054995"/>
    </source>
</evidence>
<dbReference type="Proteomes" id="UP000054995">
    <property type="component" value="Unassembled WGS sequence"/>
</dbReference>
<keyword evidence="2" id="KW-1185">Reference proteome</keyword>
<proteinExistence type="predicted"/>
<reference evidence="1 2" key="1">
    <citation type="submission" date="2015-01" db="EMBL/GenBank/DDBJ databases">
        <title>Evolution of Trichinella species and genotypes.</title>
        <authorList>
            <person name="Korhonen P.K."/>
            <person name="Edoardo P."/>
            <person name="Giuseppe L.R."/>
            <person name="Gasser R.B."/>
        </authorList>
    </citation>
    <scope>NUCLEOTIDE SEQUENCE [LARGE SCALE GENOMIC DNA]</scope>
    <source>
        <strain evidence="1">ISS470</strain>
    </source>
</reference>
<accession>A0A0V1FQ95</accession>
<evidence type="ECO:0000313" key="1">
    <source>
        <dbReference type="EMBL" id="KRY88158.1"/>
    </source>
</evidence>
<sequence>MGMTGNISTVVHRRVTKMIEQCNYLNLKYKKKYPDVDDKSTICCGRFNASAVVGAVEILTRKLQFYVYSLVFEIEYGNRVAK</sequence>
<organism evidence="1 2">
    <name type="scientific">Trichinella pseudospiralis</name>
    <name type="common">Parasitic roundworm</name>
    <dbReference type="NCBI Taxonomy" id="6337"/>
    <lineage>
        <taxon>Eukaryota</taxon>
        <taxon>Metazoa</taxon>
        <taxon>Ecdysozoa</taxon>
        <taxon>Nematoda</taxon>
        <taxon>Enoplea</taxon>
        <taxon>Dorylaimia</taxon>
        <taxon>Trichinellida</taxon>
        <taxon>Trichinellidae</taxon>
        <taxon>Trichinella</taxon>
    </lineage>
</organism>